<sequence length="102" mass="11741">MASCPARQISAIKCRQSMSQDEASFTCDYSRLSLVESVFLMAYRRISKSQGQVEIQKVARTIWREEEKCVNGVLSFLLRKRELERNQSQSRAITRGFESLST</sequence>
<proteinExistence type="predicted"/>
<organism evidence="1 2">
    <name type="scientific">Caerostris extrusa</name>
    <name type="common">Bark spider</name>
    <name type="synonym">Caerostris bankana</name>
    <dbReference type="NCBI Taxonomy" id="172846"/>
    <lineage>
        <taxon>Eukaryota</taxon>
        <taxon>Metazoa</taxon>
        <taxon>Ecdysozoa</taxon>
        <taxon>Arthropoda</taxon>
        <taxon>Chelicerata</taxon>
        <taxon>Arachnida</taxon>
        <taxon>Araneae</taxon>
        <taxon>Araneomorphae</taxon>
        <taxon>Entelegynae</taxon>
        <taxon>Araneoidea</taxon>
        <taxon>Araneidae</taxon>
        <taxon>Caerostris</taxon>
    </lineage>
</organism>
<reference evidence="1 2" key="1">
    <citation type="submission" date="2021-06" db="EMBL/GenBank/DDBJ databases">
        <title>Caerostris extrusa draft genome.</title>
        <authorList>
            <person name="Kono N."/>
            <person name="Arakawa K."/>
        </authorList>
    </citation>
    <scope>NUCLEOTIDE SEQUENCE [LARGE SCALE GENOMIC DNA]</scope>
</reference>
<evidence type="ECO:0000313" key="1">
    <source>
        <dbReference type="EMBL" id="GIY95664.1"/>
    </source>
</evidence>
<evidence type="ECO:0000313" key="2">
    <source>
        <dbReference type="Proteomes" id="UP001054945"/>
    </source>
</evidence>
<keyword evidence="2" id="KW-1185">Reference proteome</keyword>
<gene>
    <name evidence="1" type="ORF">CEXT_284251</name>
</gene>
<comment type="caution">
    <text evidence="1">The sequence shown here is derived from an EMBL/GenBank/DDBJ whole genome shotgun (WGS) entry which is preliminary data.</text>
</comment>
<dbReference type="AlphaFoldDB" id="A0AAV4XLU7"/>
<protein>
    <submittedName>
        <fullName evidence="1">Uncharacterized protein</fullName>
    </submittedName>
</protein>
<dbReference type="Proteomes" id="UP001054945">
    <property type="component" value="Unassembled WGS sequence"/>
</dbReference>
<dbReference type="EMBL" id="BPLR01000559">
    <property type="protein sequence ID" value="GIY95664.1"/>
    <property type="molecule type" value="Genomic_DNA"/>
</dbReference>
<accession>A0AAV4XLU7</accession>
<name>A0AAV4XLU7_CAEEX</name>